<dbReference type="PANTHER" id="PTHR10117">
    <property type="entry name" value="TRANSIENT RECEPTOR POTENTIAL CHANNEL"/>
    <property type="match status" value="1"/>
</dbReference>
<feature type="compositionally biased region" description="Polar residues" evidence="4">
    <location>
        <begin position="142"/>
        <end position="151"/>
    </location>
</feature>
<organism evidence="8">
    <name type="scientific">Rodentolepis nana</name>
    <name type="common">Dwarf tapeworm</name>
    <name type="synonym">Hymenolepis nana</name>
    <dbReference type="NCBI Taxonomy" id="102285"/>
    <lineage>
        <taxon>Eukaryota</taxon>
        <taxon>Metazoa</taxon>
        <taxon>Spiralia</taxon>
        <taxon>Lophotrochozoa</taxon>
        <taxon>Platyhelminthes</taxon>
        <taxon>Cestoda</taxon>
        <taxon>Eucestoda</taxon>
        <taxon>Cyclophyllidea</taxon>
        <taxon>Hymenolepididae</taxon>
        <taxon>Rodentolepis</taxon>
    </lineage>
</organism>
<evidence type="ECO:0000256" key="4">
    <source>
        <dbReference type="SAM" id="MobiDB-lite"/>
    </source>
</evidence>
<dbReference type="WBParaSite" id="HNAJ_0000081601-mRNA-1">
    <property type="protein sequence ID" value="HNAJ_0000081601-mRNA-1"/>
    <property type="gene ID" value="HNAJ_0000081601"/>
</dbReference>
<evidence type="ECO:0000256" key="2">
    <source>
        <dbReference type="ARBA" id="ARBA00023065"/>
    </source>
</evidence>
<dbReference type="AlphaFoldDB" id="A0A0R3T1Q3"/>
<reference evidence="6 7" key="2">
    <citation type="submission" date="2018-11" db="EMBL/GenBank/DDBJ databases">
        <authorList>
            <consortium name="Pathogen Informatics"/>
        </authorList>
    </citation>
    <scope>NUCLEOTIDE SEQUENCE [LARGE SCALE GENOMIC DNA]</scope>
</reference>
<dbReference type="GO" id="GO:0005886">
    <property type="term" value="C:plasma membrane"/>
    <property type="evidence" value="ECO:0007669"/>
    <property type="project" value="TreeGrafter"/>
</dbReference>
<dbReference type="OrthoDB" id="2373987at2759"/>
<dbReference type="GO" id="GO:0034703">
    <property type="term" value="C:cation channel complex"/>
    <property type="evidence" value="ECO:0007669"/>
    <property type="project" value="TreeGrafter"/>
</dbReference>
<feature type="transmembrane region" description="Helical" evidence="5">
    <location>
        <begin position="25"/>
        <end position="46"/>
    </location>
</feature>
<evidence type="ECO:0000256" key="5">
    <source>
        <dbReference type="SAM" id="Phobius"/>
    </source>
</evidence>
<proteinExistence type="predicted"/>
<keyword evidence="5" id="KW-0812">Transmembrane</keyword>
<dbReference type="GO" id="GO:0070679">
    <property type="term" value="F:inositol 1,4,5 trisphosphate binding"/>
    <property type="evidence" value="ECO:0007669"/>
    <property type="project" value="TreeGrafter"/>
</dbReference>
<dbReference type="GO" id="GO:0015279">
    <property type="term" value="F:store-operated calcium channel activity"/>
    <property type="evidence" value="ECO:0007669"/>
    <property type="project" value="TreeGrafter"/>
</dbReference>
<feature type="region of interest" description="Disordered" evidence="4">
    <location>
        <begin position="109"/>
        <end position="159"/>
    </location>
</feature>
<keyword evidence="7" id="KW-1185">Reference proteome</keyword>
<dbReference type="GO" id="GO:0051480">
    <property type="term" value="P:regulation of cytosolic calcium ion concentration"/>
    <property type="evidence" value="ECO:0007669"/>
    <property type="project" value="TreeGrafter"/>
</dbReference>
<sequence>MHVKDAEGNLADLKSAEVTMTVGEILLMIYHAMAIIVLVNMLIAMMSNSFQTIQNQADIEWKFARSKLWLGYFDEGSTLPPPLNTIVSPKSIWRLGRGLIRLLICSSKSSNDDHSKTSSSYHKRRSKVKPYPSSPRRHHSMSNRIDASTSGRDGCEMWTDHEGEPAIRLPSSVNNGDTKAKPTIVKIKPKESNSLGILFFEFI</sequence>
<evidence type="ECO:0000313" key="7">
    <source>
        <dbReference type="Proteomes" id="UP000278807"/>
    </source>
</evidence>
<dbReference type="GO" id="GO:0007338">
    <property type="term" value="P:single fertilization"/>
    <property type="evidence" value="ECO:0007669"/>
    <property type="project" value="TreeGrafter"/>
</dbReference>
<gene>
    <name evidence="6" type="ORF">HNAJ_LOCUS816</name>
</gene>
<dbReference type="STRING" id="102285.A0A0R3T1Q3"/>
<accession>A0A0R3T1Q3</accession>
<dbReference type="InterPro" id="IPR002153">
    <property type="entry name" value="TRPC_channel"/>
</dbReference>
<evidence type="ECO:0000256" key="3">
    <source>
        <dbReference type="ARBA" id="ARBA00023303"/>
    </source>
</evidence>
<dbReference type="EMBL" id="UZAE01000257">
    <property type="protein sequence ID" value="VDN96675.1"/>
    <property type="molecule type" value="Genomic_DNA"/>
</dbReference>
<keyword evidence="1" id="KW-0813">Transport</keyword>
<reference evidence="8" key="1">
    <citation type="submission" date="2017-02" db="UniProtKB">
        <authorList>
            <consortium name="WormBaseParasite"/>
        </authorList>
    </citation>
    <scope>IDENTIFICATION</scope>
</reference>
<keyword evidence="2" id="KW-0406">Ion transport</keyword>
<keyword evidence="3" id="KW-0407">Ion channel</keyword>
<evidence type="ECO:0000313" key="8">
    <source>
        <dbReference type="WBParaSite" id="HNAJ_0000081601-mRNA-1"/>
    </source>
</evidence>
<dbReference type="Proteomes" id="UP000278807">
    <property type="component" value="Unassembled WGS sequence"/>
</dbReference>
<evidence type="ECO:0000313" key="6">
    <source>
        <dbReference type="EMBL" id="VDN96675.1"/>
    </source>
</evidence>
<protein>
    <submittedName>
        <fullName evidence="8">Ion_trans domain-containing protein</fullName>
    </submittedName>
</protein>
<dbReference type="PANTHER" id="PTHR10117:SF80">
    <property type="entry name" value="TRANSIENT-RECEPTOR-POTENTIAL-LIKE PROTEIN"/>
    <property type="match status" value="1"/>
</dbReference>
<keyword evidence="5" id="KW-1133">Transmembrane helix</keyword>
<keyword evidence="5" id="KW-0472">Membrane</keyword>
<name>A0A0R3T1Q3_RODNA</name>
<dbReference type="PRINTS" id="PR01097">
    <property type="entry name" value="TRNSRECEPTRP"/>
</dbReference>
<evidence type="ECO:0000256" key="1">
    <source>
        <dbReference type="ARBA" id="ARBA00022448"/>
    </source>
</evidence>